<dbReference type="InterPro" id="IPR001789">
    <property type="entry name" value="Sig_transdc_resp-reg_receiver"/>
</dbReference>
<sequence length="604" mass="68989">MVGYLGGNNLLDMVKYWVWYDWIMLGVRILVSVSIVVITLDFQNSLTLPLWIIIFWEVVAFSIPWVALLFNYKYYLFTEILLYGGLCIYLTSLFPEANKTFLISVFLIAANSKHLSYYWTAPTTVFITTGILYAVAPSNSYWILVTYYGLAYVMGFAFHLLIVNHKQNEAIRKQNAVLEQYMSQIERITLAEERNRLSNELHDTVGHAYTSIIMGMETLRTELATEMGIQRLDSLLEMGRKSIEDVRGYLHQMDSPCQSPSLIQSLQNLGAEFQEHAQVNVSFRTFGEEYQLSRQAKITFVRCLQESLTNAVRHGQGTEIIVSLQFEQQYTRLEVQDNGKGNVEWQEGFGMNAMKERAMNLQGHLSVYTKPEEGMLVTCTIPRQTEIKDGLIRLLIVDDQPFVRESLRTLLDRYEDLNVVGLAEDGNEAIDLCGRLQPHVILMDLDMQHIDGIEATKKIKQQWPHIRVLIFTTFQDTEQAVESLRNGADGFLLKSIETLELANTIRLIHKGGTLIDQGMSHKIFEKFDEQKETPQSKATAYELTTREIEILQLVAKGLRYTTIASRLYLSNGTVRNYASTAYTKLGVSNKEEAVQKALEIGIIE</sequence>
<dbReference type="Gene3D" id="3.40.50.2300">
    <property type="match status" value="1"/>
</dbReference>
<protein>
    <submittedName>
        <fullName evidence="11">Two-component protein kinase</fullName>
    </submittedName>
</protein>
<dbReference type="InterPro" id="IPR011006">
    <property type="entry name" value="CheY-like_superfamily"/>
</dbReference>
<dbReference type="GO" id="GO:0003677">
    <property type="term" value="F:DNA binding"/>
    <property type="evidence" value="ECO:0007669"/>
    <property type="project" value="UniProtKB-KW"/>
</dbReference>
<evidence type="ECO:0000259" key="10">
    <source>
        <dbReference type="PROSITE" id="PS50110"/>
    </source>
</evidence>
<dbReference type="SUPFAM" id="SSF52172">
    <property type="entry name" value="CheY-like"/>
    <property type="match status" value="1"/>
</dbReference>
<name>A0A9W5PMK3_BACCE</name>
<dbReference type="Pfam" id="PF00196">
    <property type="entry name" value="GerE"/>
    <property type="match status" value="1"/>
</dbReference>
<dbReference type="SMART" id="SM00421">
    <property type="entry name" value="HTH_LUXR"/>
    <property type="match status" value="1"/>
</dbReference>
<comment type="subcellular location">
    <subcellularLocation>
        <location evidence="1">Cytoplasm</location>
    </subcellularLocation>
</comment>
<keyword evidence="5" id="KW-0238">DNA-binding</keyword>
<dbReference type="SUPFAM" id="SSF46894">
    <property type="entry name" value="C-terminal effector domain of the bipartite response regulators"/>
    <property type="match status" value="1"/>
</dbReference>
<dbReference type="InterPro" id="IPR036890">
    <property type="entry name" value="HATPase_C_sf"/>
</dbReference>
<dbReference type="GO" id="GO:0046983">
    <property type="term" value="F:protein dimerization activity"/>
    <property type="evidence" value="ECO:0007669"/>
    <property type="project" value="InterPro"/>
</dbReference>
<evidence type="ECO:0000256" key="7">
    <source>
        <dbReference type="PROSITE-ProRule" id="PRU00169"/>
    </source>
</evidence>
<dbReference type="GO" id="GO:0016020">
    <property type="term" value="C:membrane"/>
    <property type="evidence" value="ECO:0007669"/>
    <property type="project" value="InterPro"/>
</dbReference>
<dbReference type="InterPro" id="IPR016032">
    <property type="entry name" value="Sig_transdc_resp-reg_C-effctor"/>
</dbReference>
<dbReference type="InterPro" id="IPR011712">
    <property type="entry name" value="Sig_transdc_His_kin_sub3_dim/P"/>
</dbReference>
<feature type="transmembrane region" description="Helical" evidence="8">
    <location>
        <begin position="115"/>
        <end position="135"/>
    </location>
</feature>
<gene>
    <name evidence="11" type="ORF">IIU_05323</name>
</gene>
<evidence type="ECO:0000313" key="12">
    <source>
        <dbReference type="Proteomes" id="UP000014018"/>
    </source>
</evidence>
<feature type="domain" description="HTH luxR-type" evidence="9">
    <location>
        <begin position="536"/>
        <end position="601"/>
    </location>
</feature>
<dbReference type="InterPro" id="IPR039420">
    <property type="entry name" value="WalR-like"/>
</dbReference>
<organism evidence="11 12">
    <name type="scientific">Bacillus cereus VD133</name>
    <dbReference type="NCBI Taxonomy" id="1053233"/>
    <lineage>
        <taxon>Bacteria</taxon>
        <taxon>Bacillati</taxon>
        <taxon>Bacillota</taxon>
        <taxon>Bacilli</taxon>
        <taxon>Bacillales</taxon>
        <taxon>Bacillaceae</taxon>
        <taxon>Bacillus</taxon>
        <taxon>Bacillus cereus group</taxon>
    </lineage>
</organism>
<feature type="modified residue" description="4-aspartylphosphate" evidence="7">
    <location>
        <position position="444"/>
    </location>
</feature>
<keyword evidence="8" id="KW-1133">Transmembrane helix</keyword>
<dbReference type="CDD" id="cd16917">
    <property type="entry name" value="HATPase_UhpB-NarQ-NarX-like"/>
    <property type="match status" value="1"/>
</dbReference>
<keyword evidence="3 7" id="KW-0597">Phosphoprotein</keyword>
<keyword evidence="11" id="KW-0808">Transferase</keyword>
<evidence type="ECO:0000313" key="11">
    <source>
        <dbReference type="EMBL" id="EOO29738.1"/>
    </source>
</evidence>
<dbReference type="GO" id="GO:0006355">
    <property type="term" value="P:regulation of DNA-templated transcription"/>
    <property type="evidence" value="ECO:0007669"/>
    <property type="project" value="InterPro"/>
</dbReference>
<keyword evidence="6" id="KW-0804">Transcription</keyword>
<evidence type="ECO:0000256" key="5">
    <source>
        <dbReference type="ARBA" id="ARBA00023125"/>
    </source>
</evidence>
<feature type="transmembrane region" description="Helical" evidence="8">
    <location>
        <begin position="74"/>
        <end position="94"/>
    </location>
</feature>
<evidence type="ECO:0000256" key="6">
    <source>
        <dbReference type="ARBA" id="ARBA00023163"/>
    </source>
</evidence>
<dbReference type="Pfam" id="PF07730">
    <property type="entry name" value="HisKA_3"/>
    <property type="match status" value="1"/>
</dbReference>
<dbReference type="InterPro" id="IPR000792">
    <property type="entry name" value="Tscrpt_reg_LuxR_C"/>
</dbReference>
<dbReference type="PANTHER" id="PTHR43214:SF24">
    <property type="entry name" value="TRANSCRIPTIONAL REGULATORY PROTEIN NARL-RELATED"/>
    <property type="match status" value="1"/>
</dbReference>
<dbReference type="SUPFAM" id="SSF55874">
    <property type="entry name" value="ATPase domain of HSP90 chaperone/DNA topoisomerase II/histidine kinase"/>
    <property type="match status" value="1"/>
</dbReference>
<proteinExistence type="predicted"/>
<dbReference type="InterPro" id="IPR017206">
    <property type="entry name" value="Sig_transdc_His_kin_hyb_BC3207"/>
</dbReference>
<dbReference type="EMBL" id="AHFB01000090">
    <property type="protein sequence ID" value="EOO29738.1"/>
    <property type="molecule type" value="Genomic_DNA"/>
</dbReference>
<feature type="transmembrane region" description="Helical" evidence="8">
    <location>
        <begin position="141"/>
        <end position="163"/>
    </location>
</feature>
<evidence type="ECO:0000256" key="2">
    <source>
        <dbReference type="ARBA" id="ARBA00022490"/>
    </source>
</evidence>
<dbReference type="AlphaFoldDB" id="A0A9W5PMK3"/>
<dbReference type="SMART" id="SM00448">
    <property type="entry name" value="REC"/>
    <property type="match status" value="1"/>
</dbReference>
<keyword evidence="8" id="KW-0472">Membrane</keyword>
<dbReference type="Pfam" id="PF02518">
    <property type="entry name" value="HATPase_c"/>
    <property type="match status" value="1"/>
</dbReference>
<dbReference type="Pfam" id="PF00072">
    <property type="entry name" value="Response_reg"/>
    <property type="match status" value="1"/>
</dbReference>
<evidence type="ECO:0000256" key="8">
    <source>
        <dbReference type="SAM" id="Phobius"/>
    </source>
</evidence>
<dbReference type="CDD" id="cd17535">
    <property type="entry name" value="REC_NarL-like"/>
    <property type="match status" value="1"/>
</dbReference>
<keyword evidence="8" id="KW-0812">Transmembrane</keyword>
<keyword evidence="4" id="KW-0805">Transcription regulation</keyword>
<dbReference type="PROSITE" id="PS50110">
    <property type="entry name" value="RESPONSE_REGULATORY"/>
    <property type="match status" value="1"/>
</dbReference>
<dbReference type="Proteomes" id="UP000014018">
    <property type="component" value="Unassembled WGS sequence"/>
</dbReference>
<dbReference type="Gene3D" id="3.30.565.10">
    <property type="entry name" value="Histidine kinase-like ATPase, C-terminal domain"/>
    <property type="match status" value="1"/>
</dbReference>
<keyword evidence="11" id="KW-0418">Kinase</keyword>
<dbReference type="GO" id="GO:0000155">
    <property type="term" value="F:phosphorelay sensor kinase activity"/>
    <property type="evidence" value="ECO:0007669"/>
    <property type="project" value="InterPro"/>
</dbReference>
<feature type="transmembrane region" description="Helical" evidence="8">
    <location>
        <begin position="47"/>
        <end position="68"/>
    </location>
</feature>
<dbReference type="InterPro" id="IPR003594">
    <property type="entry name" value="HATPase_dom"/>
</dbReference>
<feature type="transmembrane region" description="Helical" evidence="8">
    <location>
        <begin position="20"/>
        <end position="40"/>
    </location>
</feature>
<dbReference type="PRINTS" id="PR00038">
    <property type="entry name" value="HTHLUXR"/>
</dbReference>
<evidence type="ECO:0000256" key="1">
    <source>
        <dbReference type="ARBA" id="ARBA00004496"/>
    </source>
</evidence>
<keyword evidence="2" id="KW-0963">Cytoplasm</keyword>
<evidence type="ECO:0000256" key="4">
    <source>
        <dbReference type="ARBA" id="ARBA00023015"/>
    </source>
</evidence>
<reference evidence="11 12" key="1">
    <citation type="submission" date="2012-12" db="EMBL/GenBank/DDBJ databases">
        <title>The Genome Sequence of Bacillus cereus VD133.</title>
        <authorList>
            <consortium name="The Broad Institute Genome Sequencing Platform"/>
            <consortium name="The Broad Institute Genome Sequencing Center for Infectious Disease"/>
            <person name="Feldgarden M."/>
            <person name="Van der Auwera G.A."/>
            <person name="Mahillon J."/>
            <person name="Duprez V."/>
            <person name="Timmery S."/>
            <person name="Mattelet C."/>
            <person name="Dierick K."/>
            <person name="Sun M."/>
            <person name="Yu Z."/>
            <person name="Zhu L."/>
            <person name="Hu X."/>
            <person name="Shank E.B."/>
            <person name="Swiecicka I."/>
            <person name="Hansen B.M."/>
            <person name="Andrup L."/>
            <person name="Walker B."/>
            <person name="Young S.K."/>
            <person name="Zeng Q."/>
            <person name="Gargeya S."/>
            <person name="Fitzgerald M."/>
            <person name="Haas B."/>
            <person name="Abouelleil A."/>
            <person name="Alvarado L."/>
            <person name="Arachchi H.M."/>
            <person name="Berlin A.M."/>
            <person name="Chapman S.B."/>
            <person name="Dewar J."/>
            <person name="Goldberg J."/>
            <person name="Griggs A."/>
            <person name="Gujja S."/>
            <person name="Hansen M."/>
            <person name="Howarth C."/>
            <person name="Imamovic A."/>
            <person name="Larimer J."/>
            <person name="McCowan C."/>
            <person name="Murphy C."/>
            <person name="Neiman D."/>
            <person name="Pearson M."/>
            <person name="Priest M."/>
            <person name="Roberts A."/>
            <person name="Saif S."/>
            <person name="Shea T."/>
            <person name="Sisk P."/>
            <person name="Sykes S."/>
            <person name="Wortman J."/>
            <person name="Nusbaum C."/>
            <person name="Birren B."/>
        </authorList>
    </citation>
    <scope>NUCLEOTIDE SEQUENCE [LARGE SCALE GENOMIC DNA]</scope>
    <source>
        <strain evidence="11 12">VD133</strain>
    </source>
</reference>
<evidence type="ECO:0000256" key="3">
    <source>
        <dbReference type="ARBA" id="ARBA00022553"/>
    </source>
</evidence>
<dbReference type="Gene3D" id="1.20.5.1930">
    <property type="match status" value="1"/>
</dbReference>
<accession>A0A9W5PMK3</accession>
<dbReference type="PROSITE" id="PS50043">
    <property type="entry name" value="HTH_LUXR_2"/>
    <property type="match status" value="1"/>
</dbReference>
<dbReference type="GO" id="GO:0005737">
    <property type="term" value="C:cytoplasm"/>
    <property type="evidence" value="ECO:0007669"/>
    <property type="project" value="UniProtKB-SubCell"/>
</dbReference>
<evidence type="ECO:0000259" key="9">
    <source>
        <dbReference type="PROSITE" id="PS50043"/>
    </source>
</evidence>
<dbReference type="PANTHER" id="PTHR43214">
    <property type="entry name" value="TWO-COMPONENT RESPONSE REGULATOR"/>
    <property type="match status" value="1"/>
</dbReference>
<dbReference type="CDD" id="cd06170">
    <property type="entry name" value="LuxR_C_like"/>
    <property type="match status" value="1"/>
</dbReference>
<feature type="domain" description="Response regulatory" evidence="10">
    <location>
        <begin position="393"/>
        <end position="509"/>
    </location>
</feature>
<dbReference type="PIRSF" id="PIRSF037435">
    <property type="entry name" value="Hybr_HK_BC3207_prd"/>
    <property type="match status" value="1"/>
</dbReference>
<dbReference type="InterPro" id="IPR058245">
    <property type="entry name" value="NreC/VraR/RcsB-like_REC"/>
</dbReference>
<comment type="caution">
    <text evidence="11">The sequence shown here is derived from an EMBL/GenBank/DDBJ whole genome shotgun (WGS) entry which is preliminary data.</text>
</comment>